<name>A0A016T7E4_9BILA</name>
<comment type="caution">
    <text evidence="1">The sequence shown here is derived from an EMBL/GenBank/DDBJ whole genome shotgun (WGS) entry which is preliminary data.</text>
</comment>
<dbReference type="Proteomes" id="UP000024635">
    <property type="component" value="Unassembled WGS sequence"/>
</dbReference>
<proteinExistence type="predicted"/>
<evidence type="ECO:0000313" key="2">
    <source>
        <dbReference type="Proteomes" id="UP000024635"/>
    </source>
</evidence>
<protein>
    <submittedName>
        <fullName evidence="1">Uncharacterized protein</fullName>
    </submittedName>
</protein>
<sequence length="73" mass="8305">MWESYMHNLAFRSIMSTNIGTFIVLLEFTSALGSTPFFIARLVHILEETPLFLEEFWEASAVLIGVLDSFCLS</sequence>
<accession>A0A016T7E4</accession>
<gene>
    <name evidence="1" type="primary">Acey_s0130.g1529</name>
    <name evidence="1" type="ORF">Y032_0130g1529</name>
</gene>
<dbReference type="EMBL" id="JARK01001466">
    <property type="protein sequence ID" value="EYB98541.1"/>
    <property type="molecule type" value="Genomic_DNA"/>
</dbReference>
<dbReference type="AlphaFoldDB" id="A0A016T7E4"/>
<organism evidence="1 2">
    <name type="scientific">Ancylostoma ceylanicum</name>
    <dbReference type="NCBI Taxonomy" id="53326"/>
    <lineage>
        <taxon>Eukaryota</taxon>
        <taxon>Metazoa</taxon>
        <taxon>Ecdysozoa</taxon>
        <taxon>Nematoda</taxon>
        <taxon>Chromadorea</taxon>
        <taxon>Rhabditida</taxon>
        <taxon>Rhabditina</taxon>
        <taxon>Rhabditomorpha</taxon>
        <taxon>Strongyloidea</taxon>
        <taxon>Ancylostomatidae</taxon>
        <taxon>Ancylostomatinae</taxon>
        <taxon>Ancylostoma</taxon>
    </lineage>
</organism>
<keyword evidence="2" id="KW-1185">Reference proteome</keyword>
<reference evidence="2" key="1">
    <citation type="journal article" date="2015" name="Nat. Genet.">
        <title>The genome and transcriptome of the zoonotic hookworm Ancylostoma ceylanicum identify infection-specific gene families.</title>
        <authorList>
            <person name="Schwarz E.M."/>
            <person name="Hu Y."/>
            <person name="Antoshechkin I."/>
            <person name="Miller M.M."/>
            <person name="Sternberg P.W."/>
            <person name="Aroian R.V."/>
        </authorList>
    </citation>
    <scope>NUCLEOTIDE SEQUENCE</scope>
    <source>
        <strain evidence="2">HY135</strain>
    </source>
</reference>
<evidence type="ECO:0000313" key="1">
    <source>
        <dbReference type="EMBL" id="EYB98541.1"/>
    </source>
</evidence>